<reference evidence="2 3" key="1">
    <citation type="submission" date="2022-05" db="EMBL/GenBank/DDBJ databases">
        <title>A multi-omics perspective on studying reproductive biology in Daphnia sinensis.</title>
        <authorList>
            <person name="Jia J."/>
        </authorList>
    </citation>
    <scope>NUCLEOTIDE SEQUENCE [LARGE SCALE GENOMIC DNA]</scope>
    <source>
        <strain evidence="2 3">WSL</strain>
    </source>
</reference>
<sequence length="80" mass="9000">MAAAQSSSKISQLIRRGWIEIPDVMVGLGIGALGLGLAGYGVYKSSKKEVKRPFKDQYIVKRDDDPDAEKYLRFHQNPKY</sequence>
<name>A0AAD5PX25_9CRUS</name>
<dbReference type="Proteomes" id="UP000820818">
    <property type="component" value="Linkage Group LG5"/>
</dbReference>
<dbReference type="AlphaFoldDB" id="A0AAD5PX25"/>
<accession>A0AAD5PX25</accession>
<keyword evidence="1" id="KW-0472">Membrane</keyword>
<comment type="caution">
    <text evidence="2">The sequence shown here is derived from an EMBL/GenBank/DDBJ whole genome shotgun (WGS) entry which is preliminary data.</text>
</comment>
<protein>
    <submittedName>
        <fullName evidence="2">Uncharacterized protein</fullName>
    </submittedName>
</protein>
<evidence type="ECO:0000313" key="2">
    <source>
        <dbReference type="EMBL" id="KAI9558495.1"/>
    </source>
</evidence>
<keyword evidence="1" id="KW-0812">Transmembrane</keyword>
<keyword evidence="3" id="KW-1185">Reference proteome</keyword>
<feature type="transmembrane region" description="Helical" evidence="1">
    <location>
        <begin position="24"/>
        <end position="43"/>
    </location>
</feature>
<dbReference type="EMBL" id="WJBH02000005">
    <property type="protein sequence ID" value="KAI9558495.1"/>
    <property type="molecule type" value="Genomic_DNA"/>
</dbReference>
<evidence type="ECO:0000256" key="1">
    <source>
        <dbReference type="SAM" id="Phobius"/>
    </source>
</evidence>
<keyword evidence="1" id="KW-1133">Transmembrane helix</keyword>
<evidence type="ECO:0000313" key="3">
    <source>
        <dbReference type="Proteomes" id="UP000820818"/>
    </source>
</evidence>
<proteinExistence type="predicted"/>
<gene>
    <name evidence="2" type="ORF">GHT06_015282</name>
</gene>
<organism evidence="2 3">
    <name type="scientific">Daphnia sinensis</name>
    <dbReference type="NCBI Taxonomy" id="1820382"/>
    <lineage>
        <taxon>Eukaryota</taxon>
        <taxon>Metazoa</taxon>
        <taxon>Ecdysozoa</taxon>
        <taxon>Arthropoda</taxon>
        <taxon>Crustacea</taxon>
        <taxon>Branchiopoda</taxon>
        <taxon>Diplostraca</taxon>
        <taxon>Cladocera</taxon>
        <taxon>Anomopoda</taxon>
        <taxon>Daphniidae</taxon>
        <taxon>Daphnia</taxon>
        <taxon>Daphnia similis group</taxon>
    </lineage>
</organism>